<accession>A0A6A3PZM0</accession>
<comment type="caution">
    <text evidence="2">The sequence shown here is derived from an EMBL/GenBank/DDBJ whole genome shotgun (WGS) entry which is preliminary data.</text>
</comment>
<feature type="compositionally biased region" description="Polar residues" evidence="1">
    <location>
        <begin position="249"/>
        <end position="282"/>
    </location>
</feature>
<feature type="compositionally biased region" description="Basic and acidic residues" evidence="1">
    <location>
        <begin position="197"/>
        <end position="220"/>
    </location>
</feature>
<dbReference type="Proteomes" id="UP000440732">
    <property type="component" value="Unassembled WGS sequence"/>
</dbReference>
<evidence type="ECO:0000256" key="1">
    <source>
        <dbReference type="SAM" id="MobiDB-lite"/>
    </source>
</evidence>
<evidence type="ECO:0000313" key="3">
    <source>
        <dbReference type="Proteomes" id="UP000440732"/>
    </source>
</evidence>
<sequence>MAQHARDTIYVLAVQSDGQARMQAYAVHEVEAAPNMKIETGTVCPVPTEQALSLLRDLVAARITPPVMVLRWNGTGNHFQAINYQAAEHEHYATNIAALSLKRNNILIEHGWKALDAIEYDEDKTGRAAAQTIKAVRRAAREARRATELPTGAESGANDGGPDSAQDLEADPSNGQGCNSAGVQRELFMYQYPSSSEEDRSTQAKDARQTVLREAEEVRGTELSQARAKEEQREATQGIGNEQPAEIWQGQSNQELQHLSQQNISGKNTDSQQAQMKVTSSEGAEADRQPGSL</sequence>
<proteinExistence type="predicted"/>
<protein>
    <submittedName>
        <fullName evidence="2">Uncharacterized protein</fullName>
    </submittedName>
</protein>
<feature type="region of interest" description="Disordered" evidence="1">
    <location>
        <begin position="139"/>
        <end position="180"/>
    </location>
</feature>
<name>A0A6A3PZM0_9STRA</name>
<feature type="region of interest" description="Disordered" evidence="1">
    <location>
        <begin position="193"/>
        <end position="293"/>
    </location>
</feature>
<dbReference type="EMBL" id="QXGA01005779">
    <property type="protein sequence ID" value="KAE9065710.1"/>
    <property type="molecule type" value="Genomic_DNA"/>
</dbReference>
<dbReference type="AlphaFoldDB" id="A0A6A3PZM0"/>
<organism evidence="2 3">
    <name type="scientific">Phytophthora fragariae</name>
    <dbReference type="NCBI Taxonomy" id="53985"/>
    <lineage>
        <taxon>Eukaryota</taxon>
        <taxon>Sar</taxon>
        <taxon>Stramenopiles</taxon>
        <taxon>Oomycota</taxon>
        <taxon>Peronosporomycetes</taxon>
        <taxon>Peronosporales</taxon>
        <taxon>Peronosporaceae</taxon>
        <taxon>Phytophthora</taxon>
    </lineage>
</organism>
<reference evidence="2 3" key="1">
    <citation type="submission" date="2018-08" db="EMBL/GenBank/DDBJ databases">
        <title>Genomic investigation of the strawberry pathogen Phytophthora fragariae indicates pathogenicity is determined by transcriptional variation in three key races.</title>
        <authorList>
            <person name="Adams T.M."/>
            <person name="Armitage A.D."/>
            <person name="Sobczyk M.K."/>
            <person name="Bates H.J."/>
            <person name="Dunwell J.M."/>
            <person name="Nellist C.F."/>
            <person name="Harrison R.J."/>
        </authorList>
    </citation>
    <scope>NUCLEOTIDE SEQUENCE [LARGE SCALE GENOMIC DNA]</scope>
    <source>
        <strain evidence="2 3">NOV-5</strain>
    </source>
</reference>
<gene>
    <name evidence="2" type="ORF">PF006_g30401</name>
</gene>
<evidence type="ECO:0000313" key="2">
    <source>
        <dbReference type="EMBL" id="KAE9065710.1"/>
    </source>
</evidence>